<dbReference type="AlphaFoldDB" id="A0A6A6AVQ8"/>
<dbReference type="EMBL" id="ML995603">
    <property type="protein sequence ID" value="KAF2135308.1"/>
    <property type="molecule type" value="Genomic_DNA"/>
</dbReference>
<dbReference type="GO" id="GO:0007064">
    <property type="term" value="P:mitotic sister chromatid cohesion"/>
    <property type="evidence" value="ECO:0007669"/>
    <property type="project" value="TreeGrafter"/>
</dbReference>
<evidence type="ECO:0000313" key="5">
    <source>
        <dbReference type="EMBL" id="KAF2135308.1"/>
    </source>
</evidence>
<dbReference type="Proteomes" id="UP000799438">
    <property type="component" value="Unassembled WGS sequence"/>
</dbReference>
<dbReference type="GO" id="GO:0016747">
    <property type="term" value="F:acyltransferase activity, transferring groups other than amino-acyl groups"/>
    <property type="evidence" value="ECO:0007669"/>
    <property type="project" value="InterPro"/>
</dbReference>
<dbReference type="Gene3D" id="3.40.630.30">
    <property type="match status" value="1"/>
</dbReference>
<name>A0A6A6AVQ8_9PEZI</name>
<sequence length="247" mass="27039">MTWLKKPPAVTQQPQPEPKESKEENTPPVAANPSPPAPKDSLPKLTPLKPLAPHISIEPLTATTIPSFRRLNSLLLEIPYPQKFYDEILTDSVTSALTLGAFWHPTEANGSESSNGVGGKTVLVAGIRCRLLEQSALPMPAGAGASTTTSGPSKPLLYIATLSTLSPYRGHGLATHLLQRVTRTAARDYDVGAVCAHVWVRNEEGLAWYRRRGFEVVGTDEEYYRRLRPQGAWLVKKRVGVWDVLEG</sequence>
<feature type="region of interest" description="Disordered" evidence="3">
    <location>
        <begin position="1"/>
        <end position="47"/>
    </location>
</feature>
<dbReference type="PROSITE" id="PS51186">
    <property type="entry name" value="GNAT"/>
    <property type="match status" value="1"/>
</dbReference>
<dbReference type="InterPro" id="IPR016181">
    <property type="entry name" value="Acyl_CoA_acyltransferase"/>
</dbReference>
<accession>A0A6A6AVQ8</accession>
<dbReference type="OrthoDB" id="47374at2759"/>
<organism evidence="5 6">
    <name type="scientific">Aplosporella prunicola CBS 121167</name>
    <dbReference type="NCBI Taxonomy" id="1176127"/>
    <lineage>
        <taxon>Eukaryota</taxon>
        <taxon>Fungi</taxon>
        <taxon>Dikarya</taxon>
        <taxon>Ascomycota</taxon>
        <taxon>Pezizomycotina</taxon>
        <taxon>Dothideomycetes</taxon>
        <taxon>Dothideomycetes incertae sedis</taxon>
        <taxon>Botryosphaeriales</taxon>
        <taxon>Aplosporellaceae</taxon>
        <taxon>Aplosporella</taxon>
    </lineage>
</organism>
<dbReference type="CDD" id="cd04301">
    <property type="entry name" value="NAT_SF"/>
    <property type="match status" value="1"/>
</dbReference>
<keyword evidence="6" id="KW-1185">Reference proteome</keyword>
<keyword evidence="1" id="KW-0808">Transferase</keyword>
<dbReference type="GO" id="GO:0031415">
    <property type="term" value="C:NatA complex"/>
    <property type="evidence" value="ECO:0007669"/>
    <property type="project" value="TreeGrafter"/>
</dbReference>
<feature type="domain" description="N-acetyltransferase" evidence="4">
    <location>
        <begin position="55"/>
        <end position="240"/>
    </location>
</feature>
<evidence type="ECO:0000256" key="1">
    <source>
        <dbReference type="ARBA" id="ARBA00022679"/>
    </source>
</evidence>
<evidence type="ECO:0000256" key="2">
    <source>
        <dbReference type="ARBA" id="ARBA00023315"/>
    </source>
</evidence>
<protein>
    <recommendedName>
        <fullName evidence="4">N-acetyltransferase domain-containing protein</fullName>
    </recommendedName>
</protein>
<evidence type="ECO:0000256" key="3">
    <source>
        <dbReference type="SAM" id="MobiDB-lite"/>
    </source>
</evidence>
<evidence type="ECO:0000259" key="4">
    <source>
        <dbReference type="PROSITE" id="PS51186"/>
    </source>
</evidence>
<dbReference type="RefSeq" id="XP_033391027.1">
    <property type="nucleotide sequence ID" value="XM_033537737.1"/>
</dbReference>
<dbReference type="PANTHER" id="PTHR42919">
    <property type="entry name" value="N-ALPHA-ACETYLTRANSFERASE"/>
    <property type="match status" value="1"/>
</dbReference>
<evidence type="ECO:0000313" key="6">
    <source>
        <dbReference type="Proteomes" id="UP000799438"/>
    </source>
</evidence>
<gene>
    <name evidence="5" type="ORF">K452DRAFT_239611</name>
</gene>
<dbReference type="SUPFAM" id="SSF55729">
    <property type="entry name" value="Acyl-CoA N-acyltransferases (Nat)"/>
    <property type="match status" value="1"/>
</dbReference>
<dbReference type="Pfam" id="PF00583">
    <property type="entry name" value="Acetyltransf_1"/>
    <property type="match status" value="1"/>
</dbReference>
<dbReference type="InterPro" id="IPR000182">
    <property type="entry name" value="GNAT_dom"/>
</dbReference>
<proteinExistence type="predicted"/>
<dbReference type="InterPro" id="IPR051556">
    <property type="entry name" value="N-term/lysine_N-AcTrnsfr"/>
</dbReference>
<keyword evidence="2" id="KW-0012">Acyltransferase</keyword>
<reference evidence="5" key="1">
    <citation type="journal article" date="2020" name="Stud. Mycol.">
        <title>101 Dothideomycetes genomes: a test case for predicting lifestyles and emergence of pathogens.</title>
        <authorList>
            <person name="Haridas S."/>
            <person name="Albert R."/>
            <person name="Binder M."/>
            <person name="Bloem J."/>
            <person name="Labutti K."/>
            <person name="Salamov A."/>
            <person name="Andreopoulos B."/>
            <person name="Baker S."/>
            <person name="Barry K."/>
            <person name="Bills G."/>
            <person name="Bluhm B."/>
            <person name="Cannon C."/>
            <person name="Castanera R."/>
            <person name="Culley D."/>
            <person name="Daum C."/>
            <person name="Ezra D."/>
            <person name="Gonzalez J."/>
            <person name="Henrissat B."/>
            <person name="Kuo A."/>
            <person name="Liang C."/>
            <person name="Lipzen A."/>
            <person name="Lutzoni F."/>
            <person name="Magnuson J."/>
            <person name="Mondo S."/>
            <person name="Nolan M."/>
            <person name="Ohm R."/>
            <person name="Pangilinan J."/>
            <person name="Park H.-J."/>
            <person name="Ramirez L."/>
            <person name="Alfaro M."/>
            <person name="Sun H."/>
            <person name="Tritt A."/>
            <person name="Yoshinaga Y."/>
            <person name="Zwiers L.-H."/>
            <person name="Turgeon B."/>
            <person name="Goodwin S."/>
            <person name="Spatafora J."/>
            <person name="Crous P."/>
            <person name="Grigoriev I."/>
        </authorList>
    </citation>
    <scope>NUCLEOTIDE SEQUENCE</scope>
    <source>
        <strain evidence="5">CBS 121167</strain>
    </source>
</reference>
<dbReference type="GeneID" id="54295233"/>
<dbReference type="PANTHER" id="PTHR42919:SF8">
    <property type="entry name" value="N-ALPHA-ACETYLTRANSFERASE 50"/>
    <property type="match status" value="1"/>
</dbReference>